<keyword evidence="2" id="KW-1185">Reference proteome</keyword>
<reference evidence="1 2" key="1">
    <citation type="submission" date="2022-10" db="EMBL/GenBank/DDBJ databases">
        <title>Luteolibacter flavescens strain MCCC 1K03193, whole genome shotgun sequencing project.</title>
        <authorList>
            <person name="Zhao G."/>
            <person name="Shen L."/>
        </authorList>
    </citation>
    <scope>NUCLEOTIDE SEQUENCE [LARGE SCALE GENOMIC DNA]</scope>
    <source>
        <strain evidence="1 2">MCCC 1K03193</strain>
    </source>
</reference>
<name>A0ABT3FQK7_9BACT</name>
<evidence type="ECO:0000313" key="2">
    <source>
        <dbReference type="Proteomes" id="UP001207930"/>
    </source>
</evidence>
<dbReference type="RefSeq" id="WP_264501473.1">
    <property type="nucleotide sequence ID" value="NZ_JAPDDS010000006.1"/>
</dbReference>
<proteinExistence type="predicted"/>
<gene>
    <name evidence="1" type="ORF">OKA04_12320</name>
</gene>
<protein>
    <submittedName>
        <fullName evidence="1">Uncharacterized protein</fullName>
    </submittedName>
</protein>
<dbReference type="Proteomes" id="UP001207930">
    <property type="component" value="Unassembled WGS sequence"/>
</dbReference>
<dbReference type="EMBL" id="JAPDDS010000006">
    <property type="protein sequence ID" value="MCW1885516.1"/>
    <property type="molecule type" value="Genomic_DNA"/>
</dbReference>
<evidence type="ECO:0000313" key="1">
    <source>
        <dbReference type="EMBL" id="MCW1885516.1"/>
    </source>
</evidence>
<organism evidence="1 2">
    <name type="scientific">Luteolibacter flavescens</name>
    <dbReference type="NCBI Taxonomy" id="1859460"/>
    <lineage>
        <taxon>Bacteria</taxon>
        <taxon>Pseudomonadati</taxon>
        <taxon>Verrucomicrobiota</taxon>
        <taxon>Verrucomicrobiia</taxon>
        <taxon>Verrucomicrobiales</taxon>
        <taxon>Verrucomicrobiaceae</taxon>
        <taxon>Luteolibacter</taxon>
    </lineage>
</organism>
<sequence>MTTFILTQNVDGNVTFREVSAATLSLFALDGLGNPVMLPRGIFANASHSHAQTDITGLQTTLDGKGSLAGTNAWTGINTWNSTTLFEPGAGQQFFVSATGNASIAFTTQNGQIGLAPNGGGTLLLLPASVGSMDNVAIGGTTPAAGTFTNLTIGPTDTLSWSSRVAVVALGNSTLRLTNSSNSRGVVFDADTDGLLKLRNRVNSADASIACQSVMAGGGITYGQSTVGTLPTASTNARMWIEVTDANGPAAGATVAGGGAVRALVRSNGTNWIVRMVL</sequence>
<accession>A0ABT3FQK7</accession>
<comment type="caution">
    <text evidence="1">The sequence shown here is derived from an EMBL/GenBank/DDBJ whole genome shotgun (WGS) entry which is preliminary data.</text>
</comment>